<dbReference type="EMBL" id="KI393980">
    <property type="protein sequence ID" value="ERN05811.1"/>
    <property type="molecule type" value="Genomic_DNA"/>
</dbReference>
<name>W1PDW2_AMBTC</name>
<dbReference type="InterPro" id="IPR021151">
    <property type="entry name" value="GINS_A"/>
</dbReference>
<dbReference type="PANTHER" id="PTHR21206:SF0">
    <property type="entry name" value="DNA REPLICATION COMPLEX GINS PROTEIN SLD5"/>
    <property type="match status" value="1"/>
</dbReference>
<keyword evidence="3" id="KW-0539">Nucleus</keyword>
<dbReference type="GO" id="GO:0000811">
    <property type="term" value="C:GINS complex"/>
    <property type="evidence" value="ECO:0000318"/>
    <property type="project" value="GO_Central"/>
</dbReference>
<proteinExistence type="predicted"/>
<comment type="subcellular location">
    <subcellularLocation>
        <location evidence="1">Nucleus</location>
    </subcellularLocation>
</comment>
<dbReference type="InterPro" id="IPR008591">
    <property type="entry name" value="GINS_Sld5"/>
</dbReference>
<keyword evidence="2" id="KW-0235">DNA replication</keyword>
<dbReference type="SUPFAM" id="SSF158573">
    <property type="entry name" value="GINS helical bundle-like"/>
    <property type="match status" value="1"/>
</dbReference>
<keyword evidence="6" id="KW-1185">Reference proteome</keyword>
<dbReference type="PANTHER" id="PTHR21206">
    <property type="entry name" value="SLD5 PROTEIN"/>
    <property type="match status" value="1"/>
</dbReference>
<dbReference type="FunFam" id="1.20.58.1030:FF:000005">
    <property type="entry name" value="DNA replication complex GINS protein SLD5"/>
    <property type="match status" value="1"/>
</dbReference>
<dbReference type="STRING" id="13333.W1PDW2"/>
<dbReference type="HOGENOM" id="CLU_071893_1_1_1"/>
<evidence type="ECO:0000256" key="1">
    <source>
        <dbReference type="ARBA" id="ARBA00004123"/>
    </source>
</evidence>
<evidence type="ECO:0000313" key="5">
    <source>
        <dbReference type="EMBL" id="ERN05811.1"/>
    </source>
</evidence>
<dbReference type="AlphaFoldDB" id="W1PDW2"/>
<feature type="domain" description="GINS subunit" evidence="4">
    <location>
        <begin position="69"/>
        <end position="136"/>
    </location>
</feature>
<evidence type="ECO:0000256" key="2">
    <source>
        <dbReference type="ARBA" id="ARBA00022705"/>
    </source>
</evidence>
<dbReference type="InterPro" id="IPR036224">
    <property type="entry name" value="GINS_bundle-like_dom_sf"/>
</dbReference>
<reference evidence="6" key="1">
    <citation type="journal article" date="2013" name="Science">
        <title>The Amborella genome and the evolution of flowering plants.</title>
        <authorList>
            <consortium name="Amborella Genome Project"/>
        </authorList>
    </citation>
    <scope>NUCLEOTIDE SEQUENCE [LARGE SCALE GENOMIC DNA]</scope>
</reference>
<evidence type="ECO:0000256" key="3">
    <source>
        <dbReference type="ARBA" id="ARBA00023242"/>
    </source>
</evidence>
<dbReference type="Gene3D" id="1.20.58.1030">
    <property type="match status" value="1"/>
</dbReference>
<organism evidence="5 6">
    <name type="scientific">Amborella trichopoda</name>
    <dbReference type="NCBI Taxonomy" id="13333"/>
    <lineage>
        <taxon>Eukaryota</taxon>
        <taxon>Viridiplantae</taxon>
        <taxon>Streptophyta</taxon>
        <taxon>Embryophyta</taxon>
        <taxon>Tracheophyta</taxon>
        <taxon>Spermatophyta</taxon>
        <taxon>Magnoliopsida</taxon>
        <taxon>Amborellales</taxon>
        <taxon>Amborellaceae</taxon>
        <taxon>Amborella</taxon>
    </lineage>
</organism>
<evidence type="ECO:0000259" key="4">
    <source>
        <dbReference type="Pfam" id="PF05916"/>
    </source>
</evidence>
<dbReference type="Pfam" id="PF05916">
    <property type="entry name" value="Sld5"/>
    <property type="match status" value="1"/>
</dbReference>
<dbReference type="Proteomes" id="UP000017836">
    <property type="component" value="Unassembled WGS sequence"/>
</dbReference>
<dbReference type="Gramene" id="ERN05811">
    <property type="protein sequence ID" value="ERN05811"/>
    <property type="gene ID" value="AMTR_s00006p00258700"/>
</dbReference>
<dbReference type="GO" id="GO:0006261">
    <property type="term" value="P:DNA-templated DNA replication"/>
    <property type="evidence" value="ECO:0007669"/>
    <property type="project" value="InterPro"/>
</dbReference>
<sequence>MASGSEDTFWTQDPEVAASTDVELLKRAWRNEKASPEILRFEEPLVERVREQIELLEQTVEELRAEGKDELMISLYQMDLDRTLYLLRSYLRIRLQKIEKYTIHISKTDLWGRLSSQEQAFAQRCIIIMKEHLEQSVLGKLPDGYKDVLKQSLASEDDDMVPEPPLDTFVFCKSRGDLGPFQLDDSVYYMIVHRCKNDYRLVQKHMEDGSWALVMLLIP</sequence>
<evidence type="ECO:0000313" key="6">
    <source>
        <dbReference type="Proteomes" id="UP000017836"/>
    </source>
</evidence>
<dbReference type="GO" id="GO:0000727">
    <property type="term" value="P:double-strand break repair via break-induced replication"/>
    <property type="evidence" value="ECO:0000318"/>
    <property type="project" value="GO_Central"/>
</dbReference>
<dbReference type="InterPro" id="IPR038749">
    <property type="entry name" value="Sld5_GINS_A"/>
</dbReference>
<accession>W1PDW2</accession>
<gene>
    <name evidence="5" type="ORF">AMTR_s00006p00258700</name>
</gene>
<dbReference type="CDD" id="cd11711">
    <property type="entry name" value="GINS_A_Sld5"/>
    <property type="match status" value="1"/>
</dbReference>
<dbReference type="eggNOG" id="KOG3176">
    <property type="taxonomic scope" value="Eukaryota"/>
</dbReference>
<dbReference type="OMA" id="ILETAWI"/>
<protein>
    <recommendedName>
        <fullName evidence="4">GINS subunit domain-containing protein</fullName>
    </recommendedName>
</protein>